<evidence type="ECO:0008006" key="2">
    <source>
        <dbReference type="Google" id="ProtNLM"/>
    </source>
</evidence>
<dbReference type="Gene3D" id="3.30.2310.20">
    <property type="entry name" value="RelE-like"/>
    <property type="match status" value="1"/>
</dbReference>
<gene>
    <name evidence="1" type="ORF">N47_E50720</name>
</gene>
<evidence type="ECO:0000313" key="1">
    <source>
        <dbReference type="EMBL" id="CBX31560.1"/>
    </source>
</evidence>
<sequence>MSGITRTSKKAWDIAFASLLNLLQKRSLRHHFMYRILKAPFRRHLLPKFPYSIIYAIEPDHIRIIAVAHSKRKPGYWSARIPDNDENCKE</sequence>
<protein>
    <recommendedName>
        <fullName evidence="2">Plasmid stabilization system</fullName>
    </recommendedName>
</protein>
<dbReference type="EMBL" id="FR695877">
    <property type="protein sequence ID" value="CBX31560.1"/>
    <property type="molecule type" value="Genomic_DNA"/>
</dbReference>
<name>E1YJV6_9BACT</name>
<dbReference type="InterPro" id="IPR035093">
    <property type="entry name" value="RelE/ParE_toxin_dom_sf"/>
</dbReference>
<organism evidence="1">
    <name type="scientific">uncultured Desulfobacterium sp</name>
    <dbReference type="NCBI Taxonomy" id="201089"/>
    <lineage>
        <taxon>Bacteria</taxon>
        <taxon>Pseudomonadati</taxon>
        <taxon>Thermodesulfobacteriota</taxon>
        <taxon>Desulfobacteria</taxon>
        <taxon>Desulfobacterales</taxon>
        <taxon>Desulfobacteriaceae</taxon>
        <taxon>Desulfobacterium</taxon>
        <taxon>environmental samples</taxon>
    </lineage>
</organism>
<proteinExistence type="predicted"/>
<reference evidence="1" key="1">
    <citation type="journal article" date="2011" name="Environ. Microbiol.">
        <title>Genomic insights into the metabolic potential of the polycyclic aromatic hydrocarbon degrading sulfate-reducing Deltaproteobacterium N47.</title>
        <authorList>
            <person name="Bergmann F."/>
            <person name="Selesi D."/>
            <person name="Weinmaier T."/>
            <person name="Tischler P."/>
            <person name="Rattei T."/>
            <person name="Meckenstock R.U."/>
        </authorList>
    </citation>
    <scope>NUCLEOTIDE SEQUENCE</scope>
</reference>
<accession>E1YJV6</accession>
<dbReference type="AlphaFoldDB" id="E1YJV6"/>